<protein>
    <submittedName>
        <fullName evidence="2">Bacteroides conjugative transposon TraK protein</fullName>
    </submittedName>
</protein>
<keyword evidence="1" id="KW-0812">Transmembrane</keyword>
<organism evidence="2 3">
    <name type="scientific">Chitinophaga arvensicola</name>
    <dbReference type="NCBI Taxonomy" id="29529"/>
    <lineage>
        <taxon>Bacteria</taxon>
        <taxon>Pseudomonadati</taxon>
        <taxon>Bacteroidota</taxon>
        <taxon>Chitinophagia</taxon>
        <taxon>Chitinophagales</taxon>
        <taxon>Chitinophagaceae</taxon>
        <taxon>Chitinophaga</taxon>
    </lineage>
</organism>
<dbReference type="Proteomes" id="UP000199310">
    <property type="component" value="Unassembled WGS sequence"/>
</dbReference>
<evidence type="ECO:0000313" key="2">
    <source>
        <dbReference type="EMBL" id="SEW15838.1"/>
    </source>
</evidence>
<evidence type="ECO:0000256" key="1">
    <source>
        <dbReference type="SAM" id="Phobius"/>
    </source>
</evidence>
<proteinExistence type="predicted"/>
<gene>
    <name evidence="2" type="ORF">SAMN04488122_0880</name>
</gene>
<dbReference type="OrthoDB" id="1039148at2"/>
<evidence type="ECO:0000313" key="3">
    <source>
        <dbReference type="Proteomes" id="UP000199310"/>
    </source>
</evidence>
<dbReference type="NCBIfam" id="TIGR03781">
    <property type="entry name" value="Bac_Flav_CT_K"/>
    <property type="match status" value="1"/>
</dbReference>
<dbReference type="STRING" id="29529.SAMN04488122_0880"/>
<keyword evidence="1" id="KW-0472">Membrane</keyword>
<sequence length="205" mass="23236">MFQHINNVDNAFKHVRLFTIVVIVTYTALLAYVIFSCLQKVDRANERIYIVANGQAISAEASTRKENIPVEARDHVKVFHSFFFTLSPDQRAIDATIAKAMELADGSAKAAFDDLKEKGYYVSVISGNVSQEVICDSVSVSTSQYPYHFRYYGRQRVIRTSAIITRSLVTEGYLRTVDRTDTNPHGFLVEKWATLVNSDLEIEKR</sequence>
<feature type="transmembrane region" description="Helical" evidence="1">
    <location>
        <begin position="17"/>
        <end position="38"/>
    </location>
</feature>
<dbReference type="AlphaFoldDB" id="A0A1I0PPT9"/>
<reference evidence="3" key="1">
    <citation type="submission" date="2016-10" db="EMBL/GenBank/DDBJ databases">
        <authorList>
            <person name="Varghese N."/>
            <person name="Submissions S."/>
        </authorList>
    </citation>
    <scope>NUCLEOTIDE SEQUENCE [LARGE SCALE GENOMIC DNA]</scope>
    <source>
        <strain evidence="3">DSM 3695</strain>
    </source>
</reference>
<keyword evidence="1" id="KW-1133">Transmembrane helix</keyword>
<dbReference type="RefSeq" id="WP_089891066.1">
    <property type="nucleotide sequence ID" value="NZ_FOJG01000001.1"/>
</dbReference>
<dbReference type="EMBL" id="FOJG01000001">
    <property type="protein sequence ID" value="SEW15838.1"/>
    <property type="molecule type" value="Genomic_DNA"/>
</dbReference>
<name>A0A1I0PPT9_9BACT</name>
<dbReference type="InterPro" id="IPR022276">
    <property type="entry name" value="Conjug_transposon_TraK"/>
</dbReference>
<keyword evidence="3" id="KW-1185">Reference proteome</keyword>
<accession>A0A1I0PPT9</accession>